<evidence type="ECO:0000313" key="1">
    <source>
        <dbReference type="EMBL" id="PCG66852.1"/>
    </source>
</evidence>
<sequence length="259" mass="29510">MKENSALSEELLTDIIDIWESSDYNTFSFMNHVTESKGLTVKNALGIGKKGITHSMYTEDMRQPDYNENPSLKYSPWIEEVIIRMGEKIQVPIGYTPCPELLTMSQTDGHPLPFLCEPITTELFSTILKTNAGIQLSKLNNTYSRLGGAYNNGEIYGKEIFKNVAIFPLIATLSSTNPFEKPGNDSDWIRLISGFVIRAPYHAKRPTDRIMIITVELMPRTDEVTSLIYYINNALVYETDEFRYSNHTSKCYNERGSYI</sequence>
<proteinExistence type="predicted"/>
<protein>
    <submittedName>
        <fullName evidence="1">Uncharacterized protein</fullName>
    </submittedName>
</protein>
<dbReference type="AlphaFoldDB" id="A0A2A4J613"/>
<reference evidence="1" key="1">
    <citation type="submission" date="2017-09" db="EMBL/GenBank/DDBJ databases">
        <title>Contemporary evolution of a Lepidopteran species, Heliothis virescens, in response to modern agricultural practices.</title>
        <authorList>
            <person name="Fritz M.L."/>
            <person name="Deyonke A.M."/>
            <person name="Papanicolaou A."/>
            <person name="Micinski S."/>
            <person name="Westbrook J."/>
            <person name="Gould F."/>
        </authorList>
    </citation>
    <scope>NUCLEOTIDE SEQUENCE [LARGE SCALE GENOMIC DNA]</scope>
    <source>
        <strain evidence="1">HvINT-</strain>
        <tissue evidence="1">Whole body</tissue>
    </source>
</reference>
<gene>
    <name evidence="1" type="ORF">B5V51_7155</name>
</gene>
<comment type="caution">
    <text evidence="1">The sequence shown here is derived from an EMBL/GenBank/DDBJ whole genome shotgun (WGS) entry which is preliminary data.</text>
</comment>
<organism evidence="1">
    <name type="scientific">Heliothis virescens</name>
    <name type="common">Tobacco budworm moth</name>
    <dbReference type="NCBI Taxonomy" id="7102"/>
    <lineage>
        <taxon>Eukaryota</taxon>
        <taxon>Metazoa</taxon>
        <taxon>Ecdysozoa</taxon>
        <taxon>Arthropoda</taxon>
        <taxon>Hexapoda</taxon>
        <taxon>Insecta</taxon>
        <taxon>Pterygota</taxon>
        <taxon>Neoptera</taxon>
        <taxon>Endopterygota</taxon>
        <taxon>Lepidoptera</taxon>
        <taxon>Glossata</taxon>
        <taxon>Ditrysia</taxon>
        <taxon>Noctuoidea</taxon>
        <taxon>Noctuidae</taxon>
        <taxon>Heliothinae</taxon>
        <taxon>Heliothis</taxon>
    </lineage>
</organism>
<name>A0A2A4J613_HELVI</name>
<accession>A0A2A4J613</accession>
<dbReference type="EMBL" id="NWSH01003154">
    <property type="protein sequence ID" value="PCG66852.1"/>
    <property type="molecule type" value="Genomic_DNA"/>
</dbReference>